<feature type="coiled-coil region" evidence="16">
    <location>
        <begin position="383"/>
        <end position="410"/>
    </location>
</feature>
<evidence type="ECO:0000256" key="16">
    <source>
        <dbReference type="SAM" id="Coils"/>
    </source>
</evidence>
<evidence type="ECO:0000256" key="9">
    <source>
        <dbReference type="ARBA" id="ARBA00022763"/>
    </source>
</evidence>
<dbReference type="Pfam" id="PF16727">
    <property type="entry name" value="REV1_C"/>
    <property type="match status" value="1"/>
</dbReference>
<evidence type="ECO:0000256" key="3">
    <source>
        <dbReference type="ARBA" id="ARBA00010945"/>
    </source>
</evidence>
<evidence type="ECO:0000256" key="17">
    <source>
        <dbReference type="SAM" id="MobiDB-lite"/>
    </source>
</evidence>
<dbReference type="Gene3D" id="1.20.58.1280">
    <property type="entry name" value="DNA repair protein Rev1, C-terminal domain"/>
    <property type="match status" value="1"/>
</dbReference>
<dbReference type="InterPro" id="IPR001126">
    <property type="entry name" value="UmuC"/>
</dbReference>
<evidence type="ECO:0000256" key="13">
    <source>
        <dbReference type="ARBA" id="ARBA00023242"/>
    </source>
</evidence>
<keyword evidence="7" id="KW-0548">Nucleotidyltransferase</keyword>
<dbReference type="PANTHER" id="PTHR45990:SF1">
    <property type="entry name" value="DNA REPAIR PROTEIN REV1"/>
    <property type="match status" value="1"/>
</dbReference>
<dbReference type="Pfam" id="PF21999">
    <property type="entry name" value="IMS_HHH_1"/>
    <property type="match status" value="1"/>
</dbReference>
<feature type="region of interest" description="Disordered" evidence="17">
    <location>
        <begin position="1055"/>
        <end position="1091"/>
    </location>
</feature>
<evidence type="ECO:0000256" key="7">
    <source>
        <dbReference type="ARBA" id="ARBA00022695"/>
    </source>
</evidence>
<dbReference type="Pfam" id="PF14377">
    <property type="entry name" value="UBM"/>
    <property type="match status" value="2"/>
</dbReference>
<dbReference type="GO" id="GO:0003887">
    <property type="term" value="F:DNA-directed DNA polymerase activity"/>
    <property type="evidence" value="ECO:0007669"/>
    <property type="project" value="InterPro"/>
</dbReference>
<dbReference type="Proteomes" id="UP000054248">
    <property type="component" value="Unassembled WGS sequence"/>
</dbReference>
<dbReference type="Pfam" id="PF11799">
    <property type="entry name" value="IMS_C"/>
    <property type="match status" value="1"/>
</dbReference>
<dbReference type="Gene3D" id="3.40.1170.60">
    <property type="match status" value="1"/>
</dbReference>
<keyword evidence="5" id="KW-0237">DNA synthesis</keyword>
<evidence type="ECO:0000256" key="15">
    <source>
        <dbReference type="ARBA" id="ARBA00081902"/>
    </source>
</evidence>
<evidence type="ECO:0000259" key="19">
    <source>
        <dbReference type="PROSITE" id="PS50173"/>
    </source>
</evidence>
<accession>A0A0C3MFR8</accession>
<proteinExistence type="inferred from homology"/>
<dbReference type="InterPro" id="IPR043502">
    <property type="entry name" value="DNA/RNA_pol_sf"/>
</dbReference>
<dbReference type="AlphaFoldDB" id="A0A0C3MFR8"/>
<reference evidence="20 21" key="1">
    <citation type="submission" date="2014-04" db="EMBL/GenBank/DDBJ databases">
        <authorList>
            <consortium name="DOE Joint Genome Institute"/>
            <person name="Kuo A."/>
            <person name="Girlanda M."/>
            <person name="Perotto S."/>
            <person name="Kohler A."/>
            <person name="Nagy L.G."/>
            <person name="Floudas D."/>
            <person name="Copeland A."/>
            <person name="Barry K.W."/>
            <person name="Cichocki N."/>
            <person name="Veneault-Fourrey C."/>
            <person name="LaButti K."/>
            <person name="Lindquist E.A."/>
            <person name="Lipzen A."/>
            <person name="Lundell T."/>
            <person name="Morin E."/>
            <person name="Murat C."/>
            <person name="Sun H."/>
            <person name="Tunlid A."/>
            <person name="Henrissat B."/>
            <person name="Grigoriev I.V."/>
            <person name="Hibbett D.S."/>
            <person name="Martin F."/>
            <person name="Nordberg H.P."/>
            <person name="Cantor M.N."/>
            <person name="Hua S.X."/>
        </authorList>
    </citation>
    <scope>NUCLEOTIDE SEQUENCE [LARGE SCALE GENOMIC DNA]</scope>
    <source>
        <strain evidence="20 21">MUT 4182</strain>
    </source>
</reference>
<feature type="region of interest" description="Disordered" evidence="17">
    <location>
        <begin position="28"/>
        <end position="68"/>
    </location>
</feature>
<keyword evidence="13" id="KW-0539">Nucleus</keyword>
<dbReference type="PANTHER" id="PTHR45990">
    <property type="entry name" value="DNA REPAIR PROTEIN REV1"/>
    <property type="match status" value="1"/>
</dbReference>
<organism evidence="20 21">
    <name type="scientific">Tulasnella calospora MUT 4182</name>
    <dbReference type="NCBI Taxonomy" id="1051891"/>
    <lineage>
        <taxon>Eukaryota</taxon>
        <taxon>Fungi</taxon>
        <taxon>Dikarya</taxon>
        <taxon>Basidiomycota</taxon>
        <taxon>Agaricomycotina</taxon>
        <taxon>Agaricomycetes</taxon>
        <taxon>Cantharellales</taxon>
        <taxon>Tulasnellaceae</taxon>
        <taxon>Tulasnella</taxon>
    </lineage>
</organism>
<name>A0A0C3MFR8_9AGAM</name>
<dbReference type="Gene3D" id="6.10.250.1630">
    <property type="match status" value="1"/>
</dbReference>
<dbReference type="CDD" id="cd01701">
    <property type="entry name" value="PolY_Rev1"/>
    <property type="match status" value="1"/>
</dbReference>
<evidence type="ECO:0000256" key="4">
    <source>
        <dbReference type="ARBA" id="ARBA00020399"/>
    </source>
</evidence>
<feature type="region of interest" description="Disordered" evidence="17">
    <location>
        <begin position="242"/>
        <end position="341"/>
    </location>
</feature>
<dbReference type="Gene3D" id="3.40.50.10190">
    <property type="entry name" value="BRCT domain"/>
    <property type="match status" value="1"/>
</dbReference>
<feature type="compositionally biased region" description="Polar residues" evidence="17">
    <location>
        <begin position="1055"/>
        <end position="1065"/>
    </location>
</feature>
<dbReference type="Pfam" id="PF16589">
    <property type="entry name" value="BRCT_2"/>
    <property type="match status" value="1"/>
</dbReference>
<feature type="region of interest" description="Disordered" evidence="17">
    <location>
        <begin position="863"/>
        <end position="884"/>
    </location>
</feature>
<dbReference type="CDD" id="cd17719">
    <property type="entry name" value="BRCT_Rev1"/>
    <property type="match status" value="1"/>
</dbReference>
<dbReference type="InterPro" id="IPR036420">
    <property type="entry name" value="BRCT_dom_sf"/>
</dbReference>
<keyword evidence="11" id="KW-0238">DNA-binding</keyword>
<protein>
    <recommendedName>
        <fullName evidence="4">DNA repair protein REV1</fullName>
    </recommendedName>
    <alternativeName>
        <fullName evidence="15">Reversionless protein 1</fullName>
    </alternativeName>
</protein>
<comment type="function">
    <text evidence="14">Deoxycytidyl transferase involved in DNA repair. Transfers a dCMP residue from dCTP to the 3'-end of a DNA primer in a template-dependent reaction. May assist in the first step in the bypass of abasic lesions by the insertion of a nucleotide opposite the lesion. Required for normal induction of mutations by physical and chemical agents. Involved in mitochondrial DNA mutagenesis.</text>
</comment>
<comment type="cofactor">
    <cofactor evidence="1">
        <name>Mg(2+)</name>
        <dbReference type="ChEBI" id="CHEBI:18420"/>
    </cofactor>
</comment>
<dbReference type="GO" id="GO:0046872">
    <property type="term" value="F:metal ion binding"/>
    <property type="evidence" value="ECO:0007669"/>
    <property type="project" value="UniProtKB-KW"/>
</dbReference>
<evidence type="ECO:0000313" key="21">
    <source>
        <dbReference type="Proteomes" id="UP000054248"/>
    </source>
</evidence>
<dbReference type="GO" id="GO:0006281">
    <property type="term" value="P:DNA repair"/>
    <property type="evidence" value="ECO:0007669"/>
    <property type="project" value="UniProtKB-KW"/>
</dbReference>
<keyword evidence="6" id="KW-0808">Transferase</keyword>
<evidence type="ECO:0000256" key="10">
    <source>
        <dbReference type="ARBA" id="ARBA00022842"/>
    </source>
</evidence>
<dbReference type="OrthoDB" id="427711at2759"/>
<evidence type="ECO:0000256" key="8">
    <source>
        <dbReference type="ARBA" id="ARBA00022723"/>
    </source>
</evidence>
<dbReference type="SMART" id="SM00292">
    <property type="entry name" value="BRCT"/>
    <property type="match status" value="1"/>
</dbReference>
<evidence type="ECO:0000256" key="6">
    <source>
        <dbReference type="ARBA" id="ARBA00022679"/>
    </source>
</evidence>
<dbReference type="InterPro" id="IPR043128">
    <property type="entry name" value="Rev_trsase/Diguanyl_cyclase"/>
</dbReference>
<dbReference type="InterPro" id="IPR025527">
    <property type="entry name" value="HUWE1/Rev1_UBM"/>
</dbReference>
<dbReference type="SUPFAM" id="SSF100879">
    <property type="entry name" value="Lesion bypass DNA polymerase (Y-family), little finger domain"/>
    <property type="match status" value="1"/>
</dbReference>
<evidence type="ECO:0000259" key="18">
    <source>
        <dbReference type="PROSITE" id="PS50172"/>
    </source>
</evidence>
<keyword evidence="8" id="KW-0479">Metal-binding</keyword>
<feature type="compositionally biased region" description="Polar residues" evidence="17">
    <location>
        <begin position="944"/>
        <end position="958"/>
    </location>
</feature>
<feature type="region of interest" description="Disordered" evidence="17">
    <location>
        <begin position="909"/>
        <end position="961"/>
    </location>
</feature>
<feature type="domain" description="BRCT" evidence="18">
    <location>
        <begin position="109"/>
        <end position="199"/>
    </location>
</feature>
<dbReference type="FunFam" id="3.30.1490.100:FF:000001">
    <property type="entry name" value="DNA repair protein REV1"/>
    <property type="match status" value="1"/>
</dbReference>
<comment type="similarity">
    <text evidence="3">Belongs to the DNA polymerase type-Y family.</text>
</comment>
<keyword evidence="12" id="KW-0234">DNA repair</keyword>
<feature type="compositionally biased region" description="Polar residues" evidence="17">
    <location>
        <begin position="308"/>
        <end position="327"/>
    </location>
</feature>
<dbReference type="InterPro" id="IPR038401">
    <property type="entry name" value="Rev1_C_sf"/>
</dbReference>
<dbReference type="InterPro" id="IPR001357">
    <property type="entry name" value="BRCT_dom"/>
</dbReference>
<evidence type="ECO:0000256" key="11">
    <source>
        <dbReference type="ARBA" id="ARBA00023125"/>
    </source>
</evidence>
<dbReference type="GO" id="GO:0070987">
    <property type="term" value="P:error-free translesion synthesis"/>
    <property type="evidence" value="ECO:0007669"/>
    <property type="project" value="UniProtKB-ARBA"/>
</dbReference>
<dbReference type="InterPro" id="IPR036775">
    <property type="entry name" value="DNA_pol_Y-fam_lit_finger_sf"/>
</dbReference>
<dbReference type="GO" id="GO:0005634">
    <property type="term" value="C:nucleus"/>
    <property type="evidence" value="ECO:0007669"/>
    <property type="project" value="UniProtKB-SubCell"/>
</dbReference>
<evidence type="ECO:0000313" key="20">
    <source>
        <dbReference type="EMBL" id="KIO32567.1"/>
    </source>
</evidence>
<keyword evidence="9" id="KW-0227">DNA damage</keyword>
<dbReference type="InterPro" id="IPR031991">
    <property type="entry name" value="Rev1_C"/>
</dbReference>
<reference evidence="21" key="2">
    <citation type="submission" date="2015-01" db="EMBL/GenBank/DDBJ databases">
        <title>Evolutionary Origins and Diversification of the Mycorrhizal Mutualists.</title>
        <authorList>
            <consortium name="DOE Joint Genome Institute"/>
            <consortium name="Mycorrhizal Genomics Consortium"/>
            <person name="Kohler A."/>
            <person name="Kuo A."/>
            <person name="Nagy L.G."/>
            <person name="Floudas D."/>
            <person name="Copeland A."/>
            <person name="Barry K.W."/>
            <person name="Cichocki N."/>
            <person name="Veneault-Fourrey C."/>
            <person name="LaButti K."/>
            <person name="Lindquist E.A."/>
            <person name="Lipzen A."/>
            <person name="Lundell T."/>
            <person name="Morin E."/>
            <person name="Murat C."/>
            <person name="Riley R."/>
            <person name="Ohm R."/>
            <person name="Sun H."/>
            <person name="Tunlid A."/>
            <person name="Henrissat B."/>
            <person name="Grigoriev I.V."/>
            <person name="Hibbett D.S."/>
            <person name="Martin F."/>
        </authorList>
    </citation>
    <scope>NUCLEOTIDE SEQUENCE [LARGE SCALE GENOMIC DNA]</scope>
    <source>
        <strain evidence="21">MUT 4182</strain>
    </source>
</reference>
<keyword evidence="16" id="KW-0175">Coiled coil</keyword>
<dbReference type="InterPro" id="IPR017961">
    <property type="entry name" value="DNA_pol_Y-fam_little_finger"/>
</dbReference>
<keyword evidence="21" id="KW-1185">Reference proteome</keyword>
<evidence type="ECO:0000256" key="5">
    <source>
        <dbReference type="ARBA" id="ARBA00022634"/>
    </source>
</evidence>
<dbReference type="InterPro" id="IPR053848">
    <property type="entry name" value="IMS_HHH_1"/>
</dbReference>
<dbReference type="GO" id="GO:0017125">
    <property type="term" value="F:deoxycytidyl transferase activity"/>
    <property type="evidence" value="ECO:0007669"/>
    <property type="project" value="TreeGrafter"/>
</dbReference>
<gene>
    <name evidence="20" type="ORF">M407DRAFT_18608</name>
</gene>
<dbReference type="FunFam" id="3.40.50.10190:FF:000011">
    <property type="entry name" value="DNA repair protein REV1"/>
    <property type="match status" value="1"/>
</dbReference>
<sequence>MASSQERELWGSEDPDYLEALVNYTFSSEKKSPSVGTKRKRTASPEPESDVNPTLFTGPRPPKETVSSKNENYVYGAANFGGFGEYMFRKRAKLQIQNVQLADEDEGTKKPQIFKGVAIYVNGFTDPPFQDLREMIMAYGGVFHAYLDRKSMVTHVIASQLTPAKILEYQRAKLKVVKPEWIVKSVEAEVLQRWQDYTLQPGAVGTVAALGQGTDFSGGGSRTAVVDVDQPSIRAPQKTLAEAFASRKHSQAASSKPPTVQKPPEPIQDPLELTSPEMYASDLLNTTPGPSRSPHGRILNKHLGGSDGSPSPTRRVTDPNTPGSGPNASAAPEPTEQPSYAMYDSNPVAAKLMESTEWRRQHTSANPQAFTESYFQNSRLHHLSAWKSELRQLVADAREQAEKAEELATQSGDSKPTMDVDVTSMQGARLPRMLVPKRDKGKGKESDRVIMHVDFDSFFVAAGLVDRPQLKGKPVVVCHSGAGKVSTSEIASASYEARTFGIKNGMSLGQARQLCPNIQPIPYEFEKYKAFSLKFYTILMAFADDLQAVSVDEAILDVSERVAQLKMASDDPGDRDFAKELAEHIRDKVRENTGCEVSVGISHNIMLARMATRHAKPAKSYHLLPGDVPSHLAPLEIKAIHGVGRSIRDKIRDKFGVETLGELLEKSKDSLQRLLGEKTGDKIWKAVRGIDDTPLESDKPRKSVSAEVNYGIRFENNEQAEAFVMNLATEVSKRLKAVSKRGRFMTLKIMVRRADAPLEAAKFLGHGSVDCYNKSASISDGRGGATDDAVIIGEESWRLLKAFNFDPKELRGIGIQIQKLDNVASATELPRGQARLSFRTASKVGEAKRPIEFSDEDVEILEIDRPPSAPPSRSSNIADLPSASQIDQSVLDSLPEDIKREILDSLAQNNQKVIQPKPTRSKTVPSSRLRNEIDLTAEGDGSETRSQSLPPSGSQTEKGSADMLGVPQHFTKAVSMSPTKAQAGGPGISKAAAARHITKQLAPKHKVPFVSPNKHGLFKDRTDVDDVELRALGVDPLFFRELPKDIQKEQLSILRQQRSAGTRNSLGPFERAASRASSRSRSPSLGPLRTTTAPIPVASYTTLPQIKKLSKVDDVQNMVRDWVKYRKTEGPSFAEVDRICTYLVKCAGSDIGLENVTSIMRYWRMILREKWRDEEGVSKDEIIDVDGNTAGLAWWNAFRNVKRKVDEVVKKRFGCGLALGRT</sequence>
<dbReference type="SUPFAM" id="SSF56672">
    <property type="entry name" value="DNA/RNA polymerases"/>
    <property type="match status" value="1"/>
</dbReference>
<dbReference type="Gene3D" id="3.30.70.270">
    <property type="match status" value="1"/>
</dbReference>
<dbReference type="PROSITE" id="PS50173">
    <property type="entry name" value="UMUC"/>
    <property type="match status" value="1"/>
</dbReference>
<dbReference type="GO" id="GO:0003684">
    <property type="term" value="F:damaged DNA binding"/>
    <property type="evidence" value="ECO:0007669"/>
    <property type="project" value="InterPro"/>
</dbReference>
<dbReference type="STRING" id="1051891.A0A0C3MFR8"/>
<dbReference type="EMBL" id="KN822954">
    <property type="protein sequence ID" value="KIO32567.1"/>
    <property type="molecule type" value="Genomic_DNA"/>
</dbReference>
<dbReference type="GO" id="GO:0042276">
    <property type="term" value="P:error-prone translesion synthesis"/>
    <property type="evidence" value="ECO:0007669"/>
    <property type="project" value="TreeGrafter"/>
</dbReference>
<comment type="subcellular location">
    <subcellularLocation>
        <location evidence="2">Nucleus</location>
    </subcellularLocation>
</comment>
<feature type="domain" description="UmuC" evidence="19">
    <location>
        <begin position="450"/>
        <end position="644"/>
    </location>
</feature>
<dbReference type="Gene3D" id="6.10.250.1490">
    <property type="match status" value="1"/>
</dbReference>
<dbReference type="Gene3D" id="1.10.150.20">
    <property type="entry name" value="5' to 3' exonuclease, C-terminal subdomain"/>
    <property type="match status" value="1"/>
</dbReference>
<dbReference type="SUPFAM" id="SSF52113">
    <property type="entry name" value="BRCT domain"/>
    <property type="match status" value="1"/>
</dbReference>
<dbReference type="Pfam" id="PF00817">
    <property type="entry name" value="IMS"/>
    <property type="match status" value="1"/>
</dbReference>
<evidence type="ECO:0000256" key="12">
    <source>
        <dbReference type="ARBA" id="ARBA00023204"/>
    </source>
</evidence>
<evidence type="ECO:0000256" key="14">
    <source>
        <dbReference type="ARBA" id="ARBA00058985"/>
    </source>
</evidence>
<dbReference type="PROSITE" id="PS50172">
    <property type="entry name" value="BRCT"/>
    <property type="match status" value="1"/>
</dbReference>
<evidence type="ECO:0000256" key="1">
    <source>
        <dbReference type="ARBA" id="ARBA00001946"/>
    </source>
</evidence>
<evidence type="ECO:0000256" key="2">
    <source>
        <dbReference type="ARBA" id="ARBA00004123"/>
    </source>
</evidence>
<keyword evidence="10" id="KW-0460">Magnesium</keyword>
<dbReference type="Gene3D" id="3.30.1490.100">
    <property type="entry name" value="DNA polymerase, Y-family, little finger domain"/>
    <property type="match status" value="1"/>
</dbReference>
<dbReference type="HOGENOM" id="CLU_003901_0_3_1"/>